<dbReference type="SUPFAM" id="SSF48498">
    <property type="entry name" value="Tetracyclin repressor-like, C-terminal domain"/>
    <property type="match status" value="1"/>
</dbReference>
<keyword evidence="3 5" id="KW-0238">DNA-binding</keyword>
<evidence type="ECO:0000256" key="4">
    <source>
        <dbReference type="ARBA" id="ARBA00023163"/>
    </source>
</evidence>
<evidence type="ECO:0000313" key="7">
    <source>
        <dbReference type="EMBL" id="NRF70755.1"/>
    </source>
</evidence>
<evidence type="ECO:0000256" key="1">
    <source>
        <dbReference type="ARBA" id="ARBA00022491"/>
    </source>
</evidence>
<evidence type="ECO:0000256" key="2">
    <source>
        <dbReference type="ARBA" id="ARBA00023015"/>
    </source>
</evidence>
<sequence length="221" mass="25342">MRPPATSPQGRQRPDLRDARAEADAKRERILRVAERLFHENGYADTTMEQIVGELGVTKPYVYYYFRNKQELFELLTWEPTVACFTVLDGLDDALPAHEKVACALEGLIRITIEYYPSSFFAFREPHAFRPEFAAELKRLAQHFYGKLCALLEQGRAEGALDFGDTRVTAQAACSISGYMYTWYRPDGRLSAEQMLRELAPLAWRVIGLERKDFPPTKELP</sequence>
<dbReference type="InterPro" id="IPR023772">
    <property type="entry name" value="DNA-bd_HTH_TetR-type_CS"/>
</dbReference>
<feature type="domain" description="HTH tetR-type" evidence="6">
    <location>
        <begin position="24"/>
        <end position="84"/>
    </location>
</feature>
<dbReference type="Pfam" id="PF00440">
    <property type="entry name" value="TetR_N"/>
    <property type="match status" value="1"/>
</dbReference>
<accession>A0ABX2EPX4</accession>
<dbReference type="EMBL" id="JABRWJ010000009">
    <property type="protein sequence ID" value="NRF70755.1"/>
    <property type="molecule type" value="Genomic_DNA"/>
</dbReference>
<dbReference type="InterPro" id="IPR041490">
    <property type="entry name" value="KstR2_TetR_C"/>
</dbReference>
<dbReference type="Proteomes" id="UP000737171">
    <property type="component" value="Unassembled WGS sequence"/>
</dbReference>
<dbReference type="PANTHER" id="PTHR30055">
    <property type="entry name" value="HTH-TYPE TRANSCRIPTIONAL REGULATOR RUTR"/>
    <property type="match status" value="1"/>
</dbReference>
<evidence type="ECO:0000259" key="6">
    <source>
        <dbReference type="PROSITE" id="PS50977"/>
    </source>
</evidence>
<dbReference type="InterPro" id="IPR050109">
    <property type="entry name" value="HTH-type_TetR-like_transc_reg"/>
</dbReference>
<dbReference type="PRINTS" id="PR00455">
    <property type="entry name" value="HTHTETR"/>
</dbReference>
<feature type="DNA-binding region" description="H-T-H motif" evidence="5">
    <location>
        <begin position="47"/>
        <end position="66"/>
    </location>
</feature>
<keyword evidence="8" id="KW-1185">Reference proteome</keyword>
<dbReference type="RefSeq" id="WP_173130506.1">
    <property type="nucleotide sequence ID" value="NZ_JABRWJ010000009.1"/>
</dbReference>
<keyword evidence="4" id="KW-0804">Transcription</keyword>
<reference evidence="7 8" key="1">
    <citation type="submission" date="2020-05" db="EMBL/GenBank/DDBJ databases">
        <title>Aquincola sp. isolate from soil.</title>
        <authorList>
            <person name="Han J."/>
            <person name="Kim D.-U."/>
        </authorList>
    </citation>
    <scope>NUCLEOTIDE SEQUENCE [LARGE SCALE GENOMIC DNA]</scope>
    <source>
        <strain evidence="7 8">S2</strain>
    </source>
</reference>
<proteinExistence type="predicted"/>
<evidence type="ECO:0000256" key="3">
    <source>
        <dbReference type="ARBA" id="ARBA00023125"/>
    </source>
</evidence>
<keyword evidence="2" id="KW-0805">Transcription regulation</keyword>
<name>A0ABX2EPX4_9BURK</name>
<dbReference type="PROSITE" id="PS01081">
    <property type="entry name" value="HTH_TETR_1"/>
    <property type="match status" value="1"/>
</dbReference>
<keyword evidence="1" id="KW-0678">Repressor</keyword>
<evidence type="ECO:0000256" key="5">
    <source>
        <dbReference type="PROSITE-ProRule" id="PRU00335"/>
    </source>
</evidence>
<dbReference type="InterPro" id="IPR001647">
    <property type="entry name" value="HTH_TetR"/>
</dbReference>
<evidence type="ECO:0000313" key="8">
    <source>
        <dbReference type="Proteomes" id="UP000737171"/>
    </source>
</evidence>
<dbReference type="Pfam" id="PF17932">
    <property type="entry name" value="TetR_C_24"/>
    <property type="match status" value="1"/>
</dbReference>
<protein>
    <submittedName>
        <fullName evidence="7">TetR/AcrR family transcriptional regulator</fullName>
    </submittedName>
</protein>
<dbReference type="InterPro" id="IPR009057">
    <property type="entry name" value="Homeodomain-like_sf"/>
</dbReference>
<dbReference type="SUPFAM" id="SSF46689">
    <property type="entry name" value="Homeodomain-like"/>
    <property type="match status" value="1"/>
</dbReference>
<dbReference type="PROSITE" id="PS50977">
    <property type="entry name" value="HTH_TETR_2"/>
    <property type="match status" value="1"/>
</dbReference>
<organism evidence="7 8">
    <name type="scientific">Pseudaquabacterium terrae</name>
    <dbReference type="NCBI Taxonomy" id="2732868"/>
    <lineage>
        <taxon>Bacteria</taxon>
        <taxon>Pseudomonadati</taxon>
        <taxon>Pseudomonadota</taxon>
        <taxon>Betaproteobacteria</taxon>
        <taxon>Burkholderiales</taxon>
        <taxon>Sphaerotilaceae</taxon>
        <taxon>Pseudaquabacterium</taxon>
    </lineage>
</organism>
<dbReference type="InterPro" id="IPR036271">
    <property type="entry name" value="Tet_transcr_reg_TetR-rel_C_sf"/>
</dbReference>
<gene>
    <name evidence="7" type="ORF">HLB44_27485</name>
</gene>
<dbReference type="PANTHER" id="PTHR30055:SF175">
    <property type="entry name" value="HTH-TYPE TRANSCRIPTIONAL REPRESSOR KSTR2"/>
    <property type="match status" value="1"/>
</dbReference>
<comment type="caution">
    <text evidence="7">The sequence shown here is derived from an EMBL/GenBank/DDBJ whole genome shotgun (WGS) entry which is preliminary data.</text>
</comment>
<dbReference type="Gene3D" id="1.10.357.10">
    <property type="entry name" value="Tetracycline Repressor, domain 2"/>
    <property type="match status" value="1"/>
</dbReference>